<comment type="similarity">
    <text evidence="2 8">Belongs to the 4-toluene sulfonate uptake permease (TSUP) (TC 2.A.102) family.</text>
</comment>
<evidence type="ECO:0000313" key="10">
    <source>
        <dbReference type="Proteomes" id="UP000586918"/>
    </source>
</evidence>
<keyword evidence="5 8" id="KW-0812">Transmembrane</keyword>
<evidence type="ECO:0000256" key="6">
    <source>
        <dbReference type="ARBA" id="ARBA00022989"/>
    </source>
</evidence>
<accession>A0A848DRT3</accession>
<feature type="transmembrane region" description="Helical" evidence="8">
    <location>
        <begin position="99"/>
        <end position="118"/>
    </location>
</feature>
<feature type="transmembrane region" description="Helical" evidence="8">
    <location>
        <begin position="43"/>
        <end position="62"/>
    </location>
</feature>
<keyword evidence="10" id="KW-1185">Reference proteome</keyword>
<feature type="transmembrane region" description="Helical" evidence="8">
    <location>
        <begin position="192"/>
        <end position="210"/>
    </location>
</feature>
<dbReference type="Pfam" id="PF01925">
    <property type="entry name" value="TauE"/>
    <property type="match status" value="1"/>
</dbReference>
<feature type="transmembrane region" description="Helical" evidence="8">
    <location>
        <begin position="222"/>
        <end position="240"/>
    </location>
</feature>
<evidence type="ECO:0000256" key="1">
    <source>
        <dbReference type="ARBA" id="ARBA00004651"/>
    </source>
</evidence>
<feature type="transmembrane region" description="Helical" evidence="8">
    <location>
        <begin position="124"/>
        <end position="152"/>
    </location>
</feature>
<evidence type="ECO:0000256" key="4">
    <source>
        <dbReference type="ARBA" id="ARBA00022475"/>
    </source>
</evidence>
<evidence type="ECO:0000256" key="7">
    <source>
        <dbReference type="ARBA" id="ARBA00023136"/>
    </source>
</evidence>
<dbReference type="PANTHER" id="PTHR30269:SF37">
    <property type="entry name" value="MEMBRANE TRANSPORTER PROTEIN"/>
    <property type="match status" value="1"/>
</dbReference>
<gene>
    <name evidence="9" type="ORF">HF519_29175</name>
</gene>
<keyword evidence="3" id="KW-0813">Transport</keyword>
<evidence type="ECO:0000256" key="2">
    <source>
        <dbReference type="ARBA" id="ARBA00009142"/>
    </source>
</evidence>
<keyword evidence="7 8" id="KW-0472">Membrane</keyword>
<evidence type="ECO:0000256" key="5">
    <source>
        <dbReference type="ARBA" id="ARBA00022692"/>
    </source>
</evidence>
<dbReference type="AlphaFoldDB" id="A0A848DRT3"/>
<protein>
    <recommendedName>
        <fullName evidence="8">Probable membrane transporter protein</fullName>
    </recommendedName>
</protein>
<dbReference type="EMBL" id="JAAXKZ010000207">
    <property type="protein sequence ID" value="NMH95542.1"/>
    <property type="molecule type" value="Genomic_DNA"/>
</dbReference>
<evidence type="ECO:0000256" key="3">
    <source>
        <dbReference type="ARBA" id="ARBA00022448"/>
    </source>
</evidence>
<feature type="transmembrane region" description="Helical" evidence="8">
    <location>
        <begin position="74"/>
        <end position="92"/>
    </location>
</feature>
<dbReference type="PANTHER" id="PTHR30269">
    <property type="entry name" value="TRANSMEMBRANE PROTEIN YFCA"/>
    <property type="match status" value="1"/>
</dbReference>
<dbReference type="GO" id="GO:0005886">
    <property type="term" value="C:plasma membrane"/>
    <property type="evidence" value="ECO:0007669"/>
    <property type="project" value="UniProtKB-SubCell"/>
</dbReference>
<organism evidence="9 10">
    <name type="scientific">Pseudonocardia bannensis</name>
    <dbReference type="NCBI Taxonomy" id="630973"/>
    <lineage>
        <taxon>Bacteria</taxon>
        <taxon>Bacillati</taxon>
        <taxon>Actinomycetota</taxon>
        <taxon>Actinomycetes</taxon>
        <taxon>Pseudonocardiales</taxon>
        <taxon>Pseudonocardiaceae</taxon>
        <taxon>Pseudonocardia</taxon>
    </lineage>
</organism>
<comment type="subcellular location">
    <subcellularLocation>
        <location evidence="1 8">Cell membrane</location>
        <topology evidence="1 8">Multi-pass membrane protein</topology>
    </subcellularLocation>
</comment>
<feature type="transmembrane region" description="Helical" evidence="8">
    <location>
        <begin position="164"/>
        <end position="186"/>
    </location>
</feature>
<sequence length="241" mass="24455">MYREPVLFVLAGAVVAIGALVQGAAGFGLALVAAPLLALVDPVLVPVPLLMVVTVHALLALYREHSDTDWHGVGWALLGRLPGIAIGVLTVATLPPRGFAVVVALSVLVCSLLSVLRWRPRPTIPALVAAGLFSGAAGTATSIGGPPVALLYQDAAGPRVRATLAGYFTAGALLSLAGLAVAGQITGPAVTAGLYLLPFMIAGFVASSPLRRFLDRGRTRPVVVGLAAASALVLLVRALSV</sequence>
<feature type="transmembrane region" description="Helical" evidence="8">
    <location>
        <begin position="6"/>
        <end position="31"/>
    </location>
</feature>
<comment type="caution">
    <text evidence="9">The sequence shown here is derived from an EMBL/GenBank/DDBJ whole genome shotgun (WGS) entry which is preliminary data.</text>
</comment>
<proteinExistence type="inferred from homology"/>
<dbReference type="InterPro" id="IPR052017">
    <property type="entry name" value="TSUP"/>
</dbReference>
<keyword evidence="4 8" id="KW-1003">Cell membrane</keyword>
<dbReference type="InterPro" id="IPR002781">
    <property type="entry name" value="TM_pro_TauE-like"/>
</dbReference>
<name>A0A848DRT3_9PSEU</name>
<reference evidence="9 10" key="1">
    <citation type="submission" date="2020-04" db="EMBL/GenBank/DDBJ databases">
        <authorList>
            <person name="Klaysubun C."/>
            <person name="Duangmal K."/>
            <person name="Lipun K."/>
        </authorList>
    </citation>
    <scope>NUCLEOTIDE SEQUENCE [LARGE SCALE GENOMIC DNA]</scope>
    <source>
        <strain evidence="9 10">DSM 45300</strain>
    </source>
</reference>
<dbReference type="Proteomes" id="UP000586918">
    <property type="component" value="Unassembled WGS sequence"/>
</dbReference>
<evidence type="ECO:0000256" key="8">
    <source>
        <dbReference type="RuleBase" id="RU363041"/>
    </source>
</evidence>
<evidence type="ECO:0000313" key="9">
    <source>
        <dbReference type="EMBL" id="NMH95542.1"/>
    </source>
</evidence>
<keyword evidence="6 8" id="KW-1133">Transmembrane helix</keyword>